<reference evidence="2" key="1">
    <citation type="submission" date="2020-06" db="EMBL/GenBank/DDBJ databases">
        <authorList>
            <person name="Li T."/>
            <person name="Hu X."/>
            <person name="Zhang T."/>
            <person name="Song X."/>
            <person name="Zhang H."/>
            <person name="Dai N."/>
            <person name="Sheng W."/>
            <person name="Hou X."/>
            <person name="Wei L."/>
        </authorList>
    </citation>
    <scope>NUCLEOTIDE SEQUENCE</scope>
    <source>
        <strain evidence="2">KEN8</strain>
        <tissue evidence="2">Leaf</tissue>
    </source>
</reference>
<feature type="region of interest" description="Disordered" evidence="1">
    <location>
        <begin position="533"/>
        <end position="552"/>
    </location>
</feature>
<feature type="region of interest" description="Disordered" evidence="1">
    <location>
        <begin position="327"/>
        <end position="352"/>
    </location>
</feature>
<dbReference type="EMBL" id="JACGWM010001050">
    <property type="protein sequence ID" value="KAL0295368.1"/>
    <property type="molecule type" value="Genomic_DNA"/>
</dbReference>
<feature type="region of interest" description="Disordered" evidence="1">
    <location>
        <begin position="66"/>
        <end position="105"/>
    </location>
</feature>
<gene>
    <name evidence="2" type="ORF">Scaly_3105200</name>
</gene>
<accession>A0AAW2JMZ5</accession>
<dbReference type="AlphaFoldDB" id="A0AAW2JMZ5"/>
<evidence type="ECO:0000256" key="1">
    <source>
        <dbReference type="SAM" id="MobiDB-lite"/>
    </source>
</evidence>
<feature type="compositionally biased region" description="Low complexity" evidence="1">
    <location>
        <begin position="328"/>
        <end position="340"/>
    </location>
</feature>
<organism evidence="2">
    <name type="scientific">Sesamum calycinum</name>
    <dbReference type="NCBI Taxonomy" id="2727403"/>
    <lineage>
        <taxon>Eukaryota</taxon>
        <taxon>Viridiplantae</taxon>
        <taxon>Streptophyta</taxon>
        <taxon>Embryophyta</taxon>
        <taxon>Tracheophyta</taxon>
        <taxon>Spermatophyta</taxon>
        <taxon>Magnoliopsida</taxon>
        <taxon>eudicotyledons</taxon>
        <taxon>Gunneridae</taxon>
        <taxon>Pentapetalae</taxon>
        <taxon>asterids</taxon>
        <taxon>lamiids</taxon>
        <taxon>Lamiales</taxon>
        <taxon>Pedaliaceae</taxon>
        <taxon>Sesamum</taxon>
    </lineage>
</organism>
<protein>
    <recommendedName>
        <fullName evidence="3">Reverse transcriptase Ty1/copia-type domain-containing protein</fullName>
    </recommendedName>
</protein>
<evidence type="ECO:0008006" key="3">
    <source>
        <dbReference type="Google" id="ProtNLM"/>
    </source>
</evidence>
<comment type="caution">
    <text evidence="2">The sequence shown here is derived from an EMBL/GenBank/DDBJ whole genome shotgun (WGS) entry which is preliminary data.</text>
</comment>
<sequence>MWLVAVGARTTTVYSVSVLRPTSLAGYTSPPIPPSLPPPSNPAVKDRIGRLEEMMADLMVMMREMQASSSTTGPSQSTVSSTAPAQPPTDTYPPNNDEMGGVKSTELTHGDYHMEALEAWSTSHHKPCPVQPKYEARMVSFKKRIRPLSLHNRARRIKDPIFWCGVDELWRIPVLESCVNKRRKEEESINFKESEDCPKFREPRLVLDKPLPTACLRVLSEECITFQKWLQDNHKVRSIILASMTNDIQKQYDRYDVPLIMLRMKEVYAFPDRHINMPQQKHSSGPHGSSVQSHGVKMLSLVEKLEDLKVGVDNDTYIDKEKGKVNRATASTKGAPAAADGKGKGKGKVRGSQRLKANDVCMNCQEKGIGRRSVHNSFPTQVLGRSRKLSKDEMILRLGDRKAVVAEAVGSLNLVIGDHIRIELKDCYSVPSMIKNIISIPILYNNGYAFKINKNGFYLMIDDNYHLFGTLGYALETAAKFLNMAPSKMVYRISKRKWDTTSMIHPSKIFISRNAVFLKKSFSLDNRRDEVLLEESSEPPQQNNTTSLEPSFPTDGVPFLCISTRESRLPERYGFVGLTSQLDNDPKTYGEAMSDIDSDKWLEAMKSKMDSIDSNQVWTLVDPPKVKPVMDVKMAFLNGYVEEDIFMDQSEDFTSVGEEQKDMGEASYILGIKIYRDRSRKMLGLTQSSYIEKVLKRFKMENSKRGFFQ</sequence>
<name>A0AAW2JMZ5_9LAMI</name>
<feature type="compositionally biased region" description="Polar residues" evidence="1">
    <location>
        <begin position="66"/>
        <end position="84"/>
    </location>
</feature>
<feature type="compositionally biased region" description="Polar residues" evidence="1">
    <location>
        <begin position="538"/>
        <end position="549"/>
    </location>
</feature>
<reference evidence="2" key="2">
    <citation type="journal article" date="2024" name="Plant">
        <title>Genomic evolution and insights into agronomic trait innovations of Sesamum species.</title>
        <authorList>
            <person name="Miao H."/>
            <person name="Wang L."/>
            <person name="Qu L."/>
            <person name="Liu H."/>
            <person name="Sun Y."/>
            <person name="Le M."/>
            <person name="Wang Q."/>
            <person name="Wei S."/>
            <person name="Zheng Y."/>
            <person name="Lin W."/>
            <person name="Duan Y."/>
            <person name="Cao H."/>
            <person name="Xiong S."/>
            <person name="Wang X."/>
            <person name="Wei L."/>
            <person name="Li C."/>
            <person name="Ma Q."/>
            <person name="Ju M."/>
            <person name="Zhao R."/>
            <person name="Li G."/>
            <person name="Mu C."/>
            <person name="Tian Q."/>
            <person name="Mei H."/>
            <person name="Zhang T."/>
            <person name="Gao T."/>
            <person name="Zhang H."/>
        </authorList>
    </citation>
    <scope>NUCLEOTIDE SEQUENCE</scope>
    <source>
        <strain evidence="2">KEN8</strain>
    </source>
</reference>
<proteinExistence type="predicted"/>
<evidence type="ECO:0000313" key="2">
    <source>
        <dbReference type="EMBL" id="KAL0295368.1"/>
    </source>
</evidence>